<dbReference type="Proteomes" id="UP000432015">
    <property type="component" value="Unassembled WGS sequence"/>
</dbReference>
<reference evidence="1 2" key="1">
    <citation type="submission" date="2019-11" db="EMBL/GenBank/DDBJ databases">
        <authorList>
            <person name="Cao P."/>
        </authorList>
    </citation>
    <scope>NUCLEOTIDE SEQUENCE [LARGE SCALE GENOMIC DNA]</scope>
    <source>
        <strain evidence="1 2">NEAU-AAG5</strain>
    </source>
</reference>
<sequence>MGGDDPHIHVESTVVRRSAAVRDLMASAFGLAADLPSLVRTGCGLRVPYAMTSPRPDSVTCLACREHAETEHLRFADEVERLGGMPGSTITPAQAKLAADKHRDLARRFSGADE</sequence>
<comment type="caution">
    <text evidence="1">The sequence shown here is derived from an EMBL/GenBank/DDBJ whole genome shotgun (WGS) entry which is preliminary data.</text>
</comment>
<dbReference type="RefSeq" id="WP_156217112.1">
    <property type="nucleotide sequence ID" value="NZ_WOFH01000005.1"/>
</dbReference>
<organism evidence="1 2">
    <name type="scientific">Actinomadura litoris</name>
    <dbReference type="NCBI Taxonomy" id="2678616"/>
    <lineage>
        <taxon>Bacteria</taxon>
        <taxon>Bacillati</taxon>
        <taxon>Actinomycetota</taxon>
        <taxon>Actinomycetes</taxon>
        <taxon>Streptosporangiales</taxon>
        <taxon>Thermomonosporaceae</taxon>
        <taxon>Actinomadura</taxon>
    </lineage>
</organism>
<name>A0A7K1L0T0_9ACTN</name>
<dbReference type="EMBL" id="WOFH01000005">
    <property type="protein sequence ID" value="MUN37913.1"/>
    <property type="molecule type" value="Genomic_DNA"/>
</dbReference>
<evidence type="ECO:0000313" key="1">
    <source>
        <dbReference type="EMBL" id="MUN37913.1"/>
    </source>
</evidence>
<evidence type="ECO:0000313" key="2">
    <source>
        <dbReference type="Proteomes" id="UP000432015"/>
    </source>
</evidence>
<proteinExistence type="predicted"/>
<gene>
    <name evidence="1" type="ORF">GNZ18_15045</name>
</gene>
<dbReference type="AlphaFoldDB" id="A0A7K1L0T0"/>
<accession>A0A7K1L0T0</accession>
<protein>
    <submittedName>
        <fullName evidence="1">Uncharacterized protein</fullName>
    </submittedName>
</protein>
<keyword evidence="2" id="KW-1185">Reference proteome</keyword>